<dbReference type="AlphaFoldDB" id="A0A447RXJ3"/>
<proteinExistence type="predicted"/>
<dbReference type="Proteomes" id="UP000282433">
    <property type="component" value="Chromosome"/>
</dbReference>
<organism evidence="1 2">
    <name type="scientific">Klebsiella pneumoniae</name>
    <dbReference type="NCBI Taxonomy" id="573"/>
    <lineage>
        <taxon>Bacteria</taxon>
        <taxon>Pseudomonadati</taxon>
        <taxon>Pseudomonadota</taxon>
        <taxon>Gammaproteobacteria</taxon>
        <taxon>Enterobacterales</taxon>
        <taxon>Enterobacteriaceae</taxon>
        <taxon>Klebsiella/Raoultella group</taxon>
        <taxon>Klebsiella</taxon>
        <taxon>Klebsiella pneumoniae complex</taxon>
    </lineage>
</organism>
<reference evidence="1 2" key="1">
    <citation type="submission" date="2018-12" db="EMBL/GenBank/DDBJ databases">
        <authorList>
            <consortium name="Pathogen Informatics"/>
        </authorList>
    </citation>
    <scope>NUCLEOTIDE SEQUENCE [LARGE SCALE GENOMIC DNA]</scope>
    <source>
        <strain evidence="1 2">NCTC13635</strain>
    </source>
</reference>
<name>A0A447RXJ3_KLEPN</name>
<evidence type="ECO:0000313" key="2">
    <source>
        <dbReference type="Proteomes" id="UP000282433"/>
    </source>
</evidence>
<gene>
    <name evidence="1" type="ORF">NCTC13635_04530</name>
</gene>
<sequence>MPIQVLPPQLANQIAAGEVGGAARVGGERAG</sequence>
<dbReference type="EMBL" id="LR134162">
    <property type="protein sequence ID" value="VEB04560.1"/>
    <property type="molecule type" value="Genomic_DNA"/>
</dbReference>
<protein>
    <submittedName>
        <fullName evidence="1">DNA mismatch repair protein MutL</fullName>
    </submittedName>
</protein>
<evidence type="ECO:0000313" key="1">
    <source>
        <dbReference type="EMBL" id="VEB04560.1"/>
    </source>
</evidence>
<accession>A0A447RXJ3</accession>